<dbReference type="AlphaFoldDB" id="B9SJD9"/>
<dbReference type="InParanoid" id="B9SJD9"/>
<keyword evidence="2" id="KW-1185">Reference proteome</keyword>
<evidence type="ECO:0000313" key="2">
    <source>
        <dbReference type="Proteomes" id="UP000008311"/>
    </source>
</evidence>
<name>B9SJD9_RICCO</name>
<gene>
    <name evidence="1" type="ORF">RCOM_0525660</name>
</gene>
<sequence length="90" mass="10052">MAGQEGTPLKKQIIQLAPETPEMNTANPVWGCIVSDSNKSGNIMREEVEYKVEKVLGDENLEARASELSYMHANKFQKQEKKGLMEELAA</sequence>
<dbReference type="Proteomes" id="UP000008311">
    <property type="component" value="Unassembled WGS sequence"/>
</dbReference>
<reference evidence="2" key="1">
    <citation type="journal article" date="2010" name="Nat. Biotechnol.">
        <title>Draft genome sequence of the oilseed species Ricinus communis.</title>
        <authorList>
            <person name="Chan A.P."/>
            <person name="Crabtree J."/>
            <person name="Zhao Q."/>
            <person name="Lorenzi H."/>
            <person name="Orvis J."/>
            <person name="Puiu D."/>
            <person name="Melake-Berhan A."/>
            <person name="Jones K.M."/>
            <person name="Redman J."/>
            <person name="Chen G."/>
            <person name="Cahoon E.B."/>
            <person name="Gedil M."/>
            <person name="Stanke M."/>
            <person name="Haas B.J."/>
            <person name="Wortman J.R."/>
            <person name="Fraser-Liggett C.M."/>
            <person name="Ravel J."/>
            <person name="Rabinowicz P.D."/>
        </authorList>
    </citation>
    <scope>NUCLEOTIDE SEQUENCE [LARGE SCALE GENOMIC DNA]</scope>
    <source>
        <strain evidence="2">cv. Hale</strain>
    </source>
</reference>
<accession>B9SJD9</accession>
<organism evidence="1 2">
    <name type="scientific">Ricinus communis</name>
    <name type="common">Castor bean</name>
    <dbReference type="NCBI Taxonomy" id="3988"/>
    <lineage>
        <taxon>Eukaryota</taxon>
        <taxon>Viridiplantae</taxon>
        <taxon>Streptophyta</taxon>
        <taxon>Embryophyta</taxon>
        <taxon>Tracheophyta</taxon>
        <taxon>Spermatophyta</taxon>
        <taxon>Magnoliopsida</taxon>
        <taxon>eudicotyledons</taxon>
        <taxon>Gunneridae</taxon>
        <taxon>Pentapetalae</taxon>
        <taxon>rosids</taxon>
        <taxon>fabids</taxon>
        <taxon>Malpighiales</taxon>
        <taxon>Euphorbiaceae</taxon>
        <taxon>Acalyphoideae</taxon>
        <taxon>Acalypheae</taxon>
        <taxon>Ricinus</taxon>
    </lineage>
</organism>
<protein>
    <submittedName>
        <fullName evidence="1">Uncharacterized protein</fullName>
    </submittedName>
</protein>
<evidence type="ECO:0000313" key="1">
    <source>
        <dbReference type="EMBL" id="EEF36302.1"/>
    </source>
</evidence>
<proteinExistence type="predicted"/>
<dbReference type="EMBL" id="EQ973983">
    <property type="protein sequence ID" value="EEF36302.1"/>
    <property type="molecule type" value="Genomic_DNA"/>
</dbReference>